<dbReference type="Proteomes" id="UP000233551">
    <property type="component" value="Unassembled WGS sequence"/>
</dbReference>
<comment type="caution">
    <text evidence="3">The sequence shown here is derived from an EMBL/GenBank/DDBJ whole genome shotgun (WGS) entry which is preliminary data.</text>
</comment>
<dbReference type="InterPro" id="IPR001245">
    <property type="entry name" value="Ser-Thr/Tyr_kinase_cat_dom"/>
</dbReference>
<comment type="subcellular location">
    <subcellularLocation>
        <location evidence="1">Cell membrane</location>
    </subcellularLocation>
</comment>
<dbReference type="AlphaFoldDB" id="A0A2I0IAN0"/>
<evidence type="ECO:0000313" key="3">
    <source>
        <dbReference type="EMBL" id="PKI41062.1"/>
    </source>
</evidence>
<dbReference type="PANTHER" id="PTHR45621">
    <property type="entry name" value="OS01G0588500 PROTEIN-RELATED"/>
    <property type="match status" value="1"/>
</dbReference>
<keyword evidence="4" id="KW-1185">Reference proteome</keyword>
<proteinExistence type="predicted"/>
<dbReference type="GO" id="GO:0004713">
    <property type="term" value="F:protein tyrosine kinase activity"/>
    <property type="evidence" value="ECO:0007669"/>
    <property type="project" value="InterPro"/>
</dbReference>
<evidence type="ECO:0000313" key="4">
    <source>
        <dbReference type="Proteomes" id="UP000233551"/>
    </source>
</evidence>
<dbReference type="STRING" id="22663.A0A2I0IAN0"/>
<gene>
    <name evidence="3" type="ORF">CRG98_038590</name>
</gene>
<dbReference type="InterPro" id="IPR011009">
    <property type="entry name" value="Kinase-like_dom_sf"/>
</dbReference>
<keyword evidence="2" id="KW-1003">Cell membrane</keyword>
<dbReference type="EMBL" id="PGOL01003458">
    <property type="protein sequence ID" value="PKI41062.1"/>
    <property type="molecule type" value="Genomic_DNA"/>
</dbReference>
<protein>
    <submittedName>
        <fullName evidence="3">Uncharacterized protein</fullName>
    </submittedName>
</protein>
<dbReference type="GeneID" id="116211084"/>
<sequence>MDSSLVGEPCHQILSPALWLRRDDSEELINDTNFSLRRGREMGICWGSTDFPTPSSRPAFHHGNDLMLSSTISAAASSAVVSNNTFSAALSGNSQSQAQGTTVTTLVDPVHELKVFEYGELEVLTKNFAHQISDCWEGVYRGWLDGKKSEIAVHLLGLPSGSSQLPSLIMVAKIQLFGSLSHPNLIPLLGYCLNHSEMLLVYEFSESYTSLEYHLFNSPLDTRDKKKDALPPLSWDKRLKIAVEAARGLDFLHLMDVVFLRYFQASSILLDKSFGVKIAGFNFLITDSEANQKTAKENVADFEDMKAAEHQRQQDVYDFGVVLLELLTGLPLGRSRQQPQYSVRVEWIKQRILSRDGIYILMDSRLKVSRDAAFPVARVALCCLELNPLHRPHIGQVLQTLNRIKELQESSQFCTNS</sequence>
<dbReference type="Pfam" id="PF07714">
    <property type="entry name" value="PK_Tyr_Ser-Thr"/>
    <property type="match status" value="1"/>
</dbReference>
<organism evidence="3 4">
    <name type="scientific">Punica granatum</name>
    <name type="common">Pomegranate</name>
    <dbReference type="NCBI Taxonomy" id="22663"/>
    <lineage>
        <taxon>Eukaryota</taxon>
        <taxon>Viridiplantae</taxon>
        <taxon>Streptophyta</taxon>
        <taxon>Embryophyta</taxon>
        <taxon>Tracheophyta</taxon>
        <taxon>Spermatophyta</taxon>
        <taxon>Magnoliopsida</taxon>
        <taxon>eudicotyledons</taxon>
        <taxon>Gunneridae</taxon>
        <taxon>Pentapetalae</taxon>
        <taxon>rosids</taxon>
        <taxon>malvids</taxon>
        <taxon>Myrtales</taxon>
        <taxon>Lythraceae</taxon>
        <taxon>Punica</taxon>
    </lineage>
</organism>
<dbReference type="InterPro" id="IPR020635">
    <property type="entry name" value="Tyr_kinase_cat_dom"/>
</dbReference>
<dbReference type="Gene3D" id="1.10.510.10">
    <property type="entry name" value="Transferase(Phosphotransferase) domain 1"/>
    <property type="match status" value="1"/>
</dbReference>
<dbReference type="GO" id="GO:0005524">
    <property type="term" value="F:ATP binding"/>
    <property type="evidence" value="ECO:0007669"/>
    <property type="project" value="InterPro"/>
</dbReference>
<dbReference type="InterPro" id="IPR050823">
    <property type="entry name" value="Plant_Ser_Thr_Prot_Kinase"/>
</dbReference>
<dbReference type="SMART" id="SM00219">
    <property type="entry name" value="TyrKc"/>
    <property type="match status" value="1"/>
</dbReference>
<reference evidence="3 4" key="1">
    <citation type="submission" date="2017-11" db="EMBL/GenBank/DDBJ databases">
        <title>De-novo sequencing of pomegranate (Punica granatum L.) genome.</title>
        <authorList>
            <person name="Akparov Z."/>
            <person name="Amiraslanov A."/>
            <person name="Hajiyeva S."/>
            <person name="Abbasov M."/>
            <person name="Kaur K."/>
            <person name="Hamwieh A."/>
            <person name="Solovyev V."/>
            <person name="Salamov A."/>
            <person name="Braich B."/>
            <person name="Kosarev P."/>
            <person name="Mahmoud A."/>
            <person name="Hajiyev E."/>
            <person name="Babayeva S."/>
            <person name="Izzatullayeva V."/>
            <person name="Mammadov A."/>
            <person name="Mammadov A."/>
            <person name="Sharifova S."/>
            <person name="Ojaghi J."/>
            <person name="Eynullazada K."/>
            <person name="Bayramov B."/>
            <person name="Abdulazimova A."/>
            <person name="Shahmuradov I."/>
        </authorList>
    </citation>
    <scope>NUCLEOTIDE SEQUENCE [LARGE SCALE GENOMIC DNA]</scope>
    <source>
        <strain evidence="4">cv. AG2017</strain>
        <tissue evidence="3">Leaf</tissue>
    </source>
</reference>
<evidence type="ECO:0000256" key="1">
    <source>
        <dbReference type="ARBA" id="ARBA00004236"/>
    </source>
</evidence>
<dbReference type="PROSITE" id="PS50011">
    <property type="entry name" value="PROTEIN_KINASE_DOM"/>
    <property type="match status" value="1"/>
</dbReference>
<dbReference type="OrthoDB" id="8891264at2759"/>
<dbReference type="InterPro" id="IPR000719">
    <property type="entry name" value="Prot_kinase_dom"/>
</dbReference>
<evidence type="ECO:0000256" key="2">
    <source>
        <dbReference type="ARBA" id="ARBA00022475"/>
    </source>
</evidence>
<dbReference type="GO" id="GO:0005886">
    <property type="term" value="C:plasma membrane"/>
    <property type="evidence" value="ECO:0007669"/>
    <property type="project" value="UniProtKB-SubCell"/>
</dbReference>
<dbReference type="Gene3D" id="3.30.200.20">
    <property type="entry name" value="Phosphorylase Kinase, domain 1"/>
    <property type="match status" value="1"/>
</dbReference>
<name>A0A2I0IAN0_PUNGR</name>
<dbReference type="SUPFAM" id="SSF56112">
    <property type="entry name" value="Protein kinase-like (PK-like)"/>
    <property type="match status" value="1"/>
</dbReference>
<accession>A0A2I0IAN0</accession>
<keyword evidence="2" id="KW-0472">Membrane</keyword>